<dbReference type="RefSeq" id="WP_154416915.1">
    <property type="nucleotide sequence ID" value="NZ_CALXOB010000031.1"/>
</dbReference>
<protein>
    <submittedName>
        <fullName evidence="1">DUF4186 domain-containing protein</fullName>
    </submittedName>
</protein>
<evidence type="ECO:0000313" key="1">
    <source>
        <dbReference type="EMBL" id="MST95952.1"/>
    </source>
</evidence>
<name>A0A844FYZ8_9BACT</name>
<keyword evidence="2" id="KW-1185">Reference proteome</keyword>
<dbReference type="EMBL" id="VUNS01000002">
    <property type="protein sequence ID" value="MST95952.1"/>
    <property type="molecule type" value="Genomic_DNA"/>
</dbReference>
<reference evidence="1 2" key="1">
    <citation type="submission" date="2019-08" db="EMBL/GenBank/DDBJ databases">
        <title>In-depth cultivation of the pig gut microbiome towards novel bacterial diversity and tailored functional studies.</title>
        <authorList>
            <person name="Wylensek D."/>
            <person name="Hitch T.C.A."/>
            <person name="Clavel T."/>
        </authorList>
    </citation>
    <scope>NUCLEOTIDE SEQUENCE [LARGE SCALE GENOMIC DNA]</scope>
    <source>
        <strain evidence="1 2">BBE-744-WT-12</strain>
    </source>
</reference>
<dbReference type="Pfam" id="PF13811">
    <property type="entry name" value="DUF4186"/>
    <property type="match status" value="1"/>
</dbReference>
<comment type="caution">
    <text evidence="1">The sequence shown here is derived from an EMBL/GenBank/DDBJ whole genome shotgun (WGS) entry which is preliminary data.</text>
</comment>
<organism evidence="1 2">
    <name type="scientific">Victivallis lenta</name>
    <dbReference type="NCBI Taxonomy" id="2606640"/>
    <lineage>
        <taxon>Bacteria</taxon>
        <taxon>Pseudomonadati</taxon>
        <taxon>Lentisphaerota</taxon>
        <taxon>Lentisphaeria</taxon>
        <taxon>Victivallales</taxon>
        <taxon>Victivallaceae</taxon>
        <taxon>Victivallis</taxon>
    </lineage>
</organism>
<gene>
    <name evidence="1" type="ORF">FYJ85_02700</name>
</gene>
<accession>A0A844FYZ8</accession>
<dbReference type="AlphaFoldDB" id="A0A844FYZ8"/>
<sequence length="129" mass="14449">MHSYEEIAPRLAQSKFRSRFRLGRRELVCIAEKGFPVIEAQCREIIRRRLGPAVIPNDGRQTPWRGHPCFIAQHATGCCCRGCLRKWHGIPEGRALSDEEISAIAALLLGWIRAHAAGAGELPHTPDLF</sequence>
<proteinExistence type="predicted"/>
<evidence type="ECO:0000313" key="2">
    <source>
        <dbReference type="Proteomes" id="UP000435649"/>
    </source>
</evidence>
<dbReference type="InterPro" id="IPR020378">
    <property type="entry name" value="DUF4186"/>
</dbReference>
<dbReference type="Proteomes" id="UP000435649">
    <property type="component" value="Unassembled WGS sequence"/>
</dbReference>